<dbReference type="HOGENOM" id="CLU_020188_5_2_1"/>
<dbReference type="AlphaFoldDB" id="A0A0E0H6L9"/>
<name>A0A0E0H6L9_ORYNI</name>
<dbReference type="OMA" id="DIEACHE"/>
<reference evidence="2" key="1">
    <citation type="submission" date="2015-04" db="UniProtKB">
        <authorList>
            <consortium name="EnsemblPlants"/>
        </authorList>
    </citation>
    <scope>IDENTIFICATION</scope>
    <source>
        <strain evidence="2">SL10</strain>
    </source>
</reference>
<evidence type="ECO:0000256" key="1">
    <source>
        <dbReference type="SAM" id="Phobius"/>
    </source>
</evidence>
<accession>A0A0E0H6L9</accession>
<reference evidence="2" key="2">
    <citation type="submission" date="2018-04" db="EMBL/GenBank/DDBJ databases">
        <title>OnivRS2 (Oryza nivara Reference Sequence Version 2).</title>
        <authorList>
            <person name="Zhang J."/>
            <person name="Kudrna D."/>
            <person name="Lee S."/>
            <person name="Talag J."/>
            <person name="Rajasekar S."/>
            <person name="Welchert J."/>
            <person name="Hsing Y.-I."/>
            <person name="Wing R.A."/>
        </authorList>
    </citation>
    <scope>NUCLEOTIDE SEQUENCE [LARGE SCALE GENOMIC DNA]</scope>
    <source>
        <strain evidence="2">SL10</strain>
    </source>
</reference>
<keyword evidence="1" id="KW-1133">Transmembrane helix</keyword>
<dbReference type="STRING" id="4536.A0A0E0H6L9"/>
<sequence>MRCVDDQVRMRQVQRSKNKQINMSELVNSMTQELDYYWSLGTDIDHGTESCLIYKVQQHIRDIDRFSYEPCIVSVGPYHHGSADLQSMEKVKWGYVDEFAGLLNSGWGYQNVQGAVILKIPRWITRPFCICSYLMDASFCVLSGVCRDSCKIDKYIMRAKILKTQGLFAGNSQSVLRVRMMRHVERASKWGKKRAQDINKIAERADIDDLAKYVEAALRWYPKAITDSDRPKDFHHLLHLCHIYFQPSQKLEEDHNYKFVPQYIHSFLSFGRKYFRINYYLENNRHDSSFQNEVDLAQGGDQLNRWRRAAQYLEAGIKFKKREYDKLKPHSLLDIWFSNGSMDIPCIVVDEYTGSLFRNLIAFEQTCPQFGDDFTAYIVFLSQLISMPEDVTLLIQRKIIVHQLDSDERVSDLFTMLSKDVTMEAHYQSRINRWMAWLWLNHFSNPWLALAASATVIVLICTIVQTVFGILAYVNPPK</sequence>
<evidence type="ECO:0000313" key="3">
    <source>
        <dbReference type="Proteomes" id="UP000006591"/>
    </source>
</evidence>
<dbReference type="EnsemblPlants" id="ONIVA04G25790.1">
    <property type="protein sequence ID" value="ONIVA04G25790.1"/>
    <property type="gene ID" value="ONIVA04G25790"/>
</dbReference>
<protein>
    <submittedName>
        <fullName evidence="2">Uncharacterized protein</fullName>
    </submittedName>
</protein>
<dbReference type="Proteomes" id="UP000006591">
    <property type="component" value="Chromosome 4"/>
</dbReference>
<dbReference type="PANTHER" id="PTHR31170:SF18">
    <property type="entry name" value="(WILD MALAYSIAN BANANA) HYPOTHETICAL PROTEIN"/>
    <property type="match status" value="1"/>
</dbReference>
<keyword evidence="3" id="KW-1185">Reference proteome</keyword>
<dbReference type="InterPro" id="IPR004158">
    <property type="entry name" value="DUF247_pln"/>
</dbReference>
<organism evidence="2">
    <name type="scientific">Oryza nivara</name>
    <name type="common">Indian wild rice</name>
    <name type="synonym">Oryza sativa f. spontanea</name>
    <dbReference type="NCBI Taxonomy" id="4536"/>
    <lineage>
        <taxon>Eukaryota</taxon>
        <taxon>Viridiplantae</taxon>
        <taxon>Streptophyta</taxon>
        <taxon>Embryophyta</taxon>
        <taxon>Tracheophyta</taxon>
        <taxon>Spermatophyta</taxon>
        <taxon>Magnoliopsida</taxon>
        <taxon>Liliopsida</taxon>
        <taxon>Poales</taxon>
        <taxon>Poaceae</taxon>
        <taxon>BOP clade</taxon>
        <taxon>Oryzoideae</taxon>
        <taxon>Oryzeae</taxon>
        <taxon>Oryzinae</taxon>
        <taxon>Oryza</taxon>
    </lineage>
</organism>
<proteinExistence type="predicted"/>
<dbReference type="PANTHER" id="PTHR31170">
    <property type="entry name" value="BNAC04G53230D PROTEIN"/>
    <property type="match status" value="1"/>
</dbReference>
<dbReference type="Pfam" id="PF03140">
    <property type="entry name" value="DUF247"/>
    <property type="match status" value="2"/>
</dbReference>
<evidence type="ECO:0000313" key="2">
    <source>
        <dbReference type="EnsemblPlants" id="ONIVA04G25790.1"/>
    </source>
</evidence>
<keyword evidence="1" id="KW-0812">Transmembrane</keyword>
<feature type="transmembrane region" description="Helical" evidence="1">
    <location>
        <begin position="447"/>
        <end position="474"/>
    </location>
</feature>
<dbReference type="Gramene" id="ONIVA04G25790.1">
    <property type="protein sequence ID" value="ONIVA04G25790.1"/>
    <property type="gene ID" value="ONIVA04G25790"/>
</dbReference>
<dbReference type="eggNOG" id="ENOG502RY48">
    <property type="taxonomic scope" value="Eukaryota"/>
</dbReference>
<keyword evidence="1" id="KW-0472">Membrane</keyword>